<dbReference type="OrthoDB" id="333907at2759"/>
<dbReference type="GeneID" id="94423825"/>
<protein>
    <submittedName>
        <fullName evidence="3">Transmembrane protein</fullName>
    </submittedName>
</protein>
<feature type="transmembrane region" description="Helical" evidence="2">
    <location>
        <begin position="266"/>
        <end position="283"/>
    </location>
</feature>
<proteinExistence type="predicted"/>
<evidence type="ECO:0000313" key="3">
    <source>
        <dbReference type="EMBL" id="PHJ25762.1"/>
    </source>
</evidence>
<feature type="region of interest" description="Disordered" evidence="1">
    <location>
        <begin position="496"/>
        <end position="545"/>
    </location>
</feature>
<keyword evidence="2" id="KW-1133">Transmembrane helix</keyword>
<dbReference type="AlphaFoldDB" id="A0A2C6LGL7"/>
<dbReference type="VEuPathDB" id="ToxoDB:CSUI_000380"/>
<keyword evidence="2" id="KW-0472">Membrane</keyword>
<organism evidence="3 4">
    <name type="scientific">Cystoisospora suis</name>
    <dbReference type="NCBI Taxonomy" id="483139"/>
    <lineage>
        <taxon>Eukaryota</taxon>
        <taxon>Sar</taxon>
        <taxon>Alveolata</taxon>
        <taxon>Apicomplexa</taxon>
        <taxon>Conoidasida</taxon>
        <taxon>Coccidia</taxon>
        <taxon>Eucoccidiorida</taxon>
        <taxon>Eimeriorina</taxon>
        <taxon>Sarcocystidae</taxon>
        <taxon>Cystoisospora</taxon>
    </lineage>
</organism>
<feature type="transmembrane region" description="Helical" evidence="2">
    <location>
        <begin position="426"/>
        <end position="444"/>
    </location>
</feature>
<comment type="caution">
    <text evidence="3">The sequence shown here is derived from an EMBL/GenBank/DDBJ whole genome shotgun (WGS) entry which is preliminary data.</text>
</comment>
<feature type="region of interest" description="Disordered" evidence="1">
    <location>
        <begin position="147"/>
        <end position="180"/>
    </location>
</feature>
<keyword evidence="2 3" id="KW-0812">Transmembrane</keyword>
<dbReference type="RefSeq" id="XP_067927408.1">
    <property type="nucleotide sequence ID" value="XM_068060614.1"/>
</dbReference>
<reference evidence="3 4" key="1">
    <citation type="journal article" date="2017" name="Int. J. Parasitol.">
        <title>The genome of the protozoan parasite Cystoisospora suis and a reverse vaccinology approach to identify vaccine candidates.</title>
        <authorList>
            <person name="Palmieri N."/>
            <person name="Shrestha A."/>
            <person name="Ruttkowski B."/>
            <person name="Beck T."/>
            <person name="Vogl C."/>
            <person name="Tomley F."/>
            <person name="Blake D.P."/>
            <person name="Joachim A."/>
        </authorList>
    </citation>
    <scope>NUCLEOTIDE SEQUENCE [LARGE SCALE GENOMIC DNA]</scope>
    <source>
        <strain evidence="3 4">Wien I</strain>
    </source>
</reference>
<keyword evidence="4" id="KW-1185">Reference proteome</keyword>
<gene>
    <name evidence="3" type="ORF">CSUI_000380</name>
</gene>
<evidence type="ECO:0000256" key="2">
    <source>
        <dbReference type="SAM" id="Phobius"/>
    </source>
</evidence>
<dbReference type="Proteomes" id="UP000221165">
    <property type="component" value="Unassembled WGS sequence"/>
</dbReference>
<evidence type="ECO:0000256" key="1">
    <source>
        <dbReference type="SAM" id="MobiDB-lite"/>
    </source>
</evidence>
<accession>A0A2C6LGL7</accession>
<feature type="transmembrane region" description="Helical" evidence="2">
    <location>
        <begin position="16"/>
        <end position="35"/>
    </location>
</feature>
<feature type="region of interest" description="Disordered" evidence="1">
    <location>
        <begin position="110"/>
        <end position="133"/>
    </location>
</feature>
<feature type="compositionally biased region" description="Basic and acidic residues" evidence="1">
    <location>
        <begin position="228"/>
        <end position="239"/>
    </location>
</feature>
<dbReference type="EMBL" id="MIGC01000165">
    <property type="protein sequence ID" value="PHJ25762.1"/>
    <property type="molecule type" value="Genomic_DNA"/>
</dbReference>
<feature type="region of interest" description="Disordered" evidence="1">
    <location>
        <begin position="216"/>
        <end position="239"/>
    </location>
</feature>
<sequence length="545" mass="60519">MFSILYRLLGHHKRTGYSSVVCASLLYLVLCVHSGNAWSEGSQEKGALLERGDRTPVGADSFVGHDRVHASSTTPVSGEDVDKSKALLGLRRDGGATSFSLGAERRRAADGLFVSPQQGRKRDGKAFSESSGRSLRRRVDVLDGVTSRTVVSGQREDVATAGSPEQAGDTHIGEAKRKDVARVASPVASFPTDLPSPEAKQERRRVHIVNKAAEITGAKRERERKRGQRQDVETVLSSHERPDIKSRSYLSILKVLRPRRKGGKRALLFFLLTLFSFASRLVMKDNVFNVLHFLFRDQPLAHLLFAGTEPFYFLLFGGFTIYYLWVFYRGIHREQVYNGRVRRVARKEALLRRRLRNPNLSTEEKNTLELRRLLLREEVADVLIEGQEPPLPGVKNALSAGIAFFVLLARRVLGSRVKLCDFGVRYVGSLMLLGLVRAAFGLWARHRVKKIRKAREETRQAIEREITRGTFGAALRARVEGASYVQMNRKDAVPPAAAGKTAFEPSAEQGEAVGGDTNKEAAAITSQDFAPEQARVELPVAPGGW</sequence>
<evidence type="ECO:0000313" key="4">
    <source>
        <dbReference type="Proteomes" id="UP000221165"/>
    </source>
</evidence>
<name>A0A2C6LGL7_9APIC</name>
<feature type="transmembrane region" description="Helical" evidence="2">
    <location>
        <begin position="303"/>
        <end position="325"/>
    </location>
</feature>
<feature type="compositionally biased region" description="Basic and acidic residues" evidence="1">
    <location>
        <begin position="171"/>
        <end position="180"/>
    </location>
</feature>